<dbReference type="SUPFAM" id="SSF53032">
    <property type="entry name" value="tRNA-intron endonuclease catalytic domain-like"/>
    <property type="match status" value="1"/>
</dbReference>
<comment type="caution">
    <text evidence="6">The sequence shown here is derived from an EMBL/GenBank/DDBJ whole genome shotgun (WGS) entry which is preliminary data.</text>
</comment>
<evidence type="ECO:0000313" key="7">
    <source>
        <dbReference type="Proteomes" id="UP001519460"/>
    </source>
</evidence>
<feature type="region of interest" description="Disordered" evidence="4">
    <location>
        <begin position="314"/>
        <end position="377"/>
    </location>
</feature>
<dbReference type="EMBL" id="JACVVK020000311">
    <property type="protein sequence ID" value="KAK7479078.1"/>
    <property type="molecule type" value="Genomic_DNA"/>
</dbReference>
<dbReference type="InterPro" id="IPR006676">
    <property type="entry name" value="tRNA_splic"/>
</dbReference>
<proteinExistence type="inferred from homology"/>
<evidence type="ECO:0000256" key="3">
    <source>
        <dbReference type="ARBA" id="ARBA00034031"/>
    </source>
</evidence>
<feature type="compositionally biased region" description="Polar residues" evidence="4">
    <location>
        <begin position="227"/>
        <end position="237"/>
    </location>
</feature>
<evidence type="ECO:0000313" key="6">
    <source>
        <dbReference type="EMBL" id="KAK7479078.1"/>
    </source>
</evidence>
<accession>A0ABD0JW57</accession>
<dbReference type="InterPro" id="IPR006677">
    <property type="entry name" value="tRNA_intron_Endonuc_cat-like"/>
</dbReference>
<dbReference type="GO" id="GO:0005634">
    <property type="term" value="C:nucleus"/>
    <property type="evidence" value="ECO:0007669"/>
    <property type="project" value="UniProtKB-ARBA"/>
</dbReference>
<reference evidence="6 7" key="1">
    <citation type="journal article" date="2023" name="Sci. Data">
        <title>Genome assembly of the Korean intertidal mud-creeper Batillaria attramentaria.</title>
        <authorList>
            <person name="Patra A.K."/>
            <person name="Ho P.T."/>
            <person name="Jun S."/>
            <person name="Lee S.J."/>
            <person name="Kim Y."/>
            <person name="Won Y.J."/>
        </authorList>
    </citation>
    <scope>NUCLEOTIDE SEQUENCE [LARGE SCALE GENOMIC DNA]</scope>
    <source>
        <strain evidence="6">Wonlab-2016</strain>
    </source>
</reference>
<dbReference type="PANTHER" id="PTHR21227">
    <property type="entry name" value="TRNA-SPLICING ENDONUCLEASE SUBUNIT SEN2"/>
    <property type="match status" value="1"/>
</dbReference>
<comment type="similarity">
    <text evidence="1">Belongs to the tRNA-intron endonuclease family.</text>
</comment>
<evidence type="ECO:0000256" key="4">
    <source>
        <dbReference type="SAM" id="MobiDB-lite"/>
    </source>
</evidence>
<dbReference type="Gene3D" id="3.40.1350.10">
    <property type="match status" value="1"/>
</dbReference>
<sequence>MPKTRSVAQQRKRRVRLPKAAPFPVPIETVTGESANDEHWFYYRGTLADKSVVVEHTGDMDFLYRMGFFGKGEMSRGQPDWSERSRVVSLPATDWQQSAGLGAVVHARVTSRRRYMSRVKWRLLADGDHDILEQLHDEEQFIAEQVKKHTEDLISDINQGETEKANETCTMTCPDVDPDLEAESSENVTMDSLGMHVKLRTTVPSNWDEEDGDVDFWGTDVPVPADNSAQVSSTSWDASDPGDADFWGTETADTVKDVHAEKVTDTGKDPQCLKPSGAKNVSDDVLPVNCTQEDNHVNVHVSGVATSQPKCVENLSASRKQGSSEDSDLGGVVPHTDSIAGGSDRETACSHDDDPDQSSKLTQDSFSSDSKRAENSVLTTAIPDSRIDSAVECDGIDDTEQKEIIVDEIATDGSEDVSKETVEDGSSVVCSQFCEDSDQVSGVGAMFVIADSDEEEVDKEGRVYRLEKRWKPVLKQDPFPLKENLHLSLEEAYFLSFGLGCLEVLDTHKNPLDLTSMWTEFCKRQSSFVPNYIAYHYFRSKNWVPKPGLKFGCNFLLYRDGPPFFHGSYSVVVKFLDSSGQPVEGYEDQRKFSWTSLAGLKRITEHVGKELLFCYVIKPKEMTAEEMMSPKCISAFQVKEVVVSRWVSSQEREGKGLEEIP</sequence>
<feature type="domain" description="tRNA intron endonuclease catalytic" evidence="5">
    <location>
        <begin position="528"/>
        <end position="619"/>
    </location>
</feature>
<dbReference type="InterPro" id="IPR011856">
    <property type="entry name" value="tRNA_endonuc-like_dom_sf"/>
</dbReference>
<feature type="compositionally biased region" description="Basic and acidic residues" evidence="4">
    <location>
        <begin position="343"/>
        <end position="352"/>
    </location>
</feature>
<evidence type="ECO:0000256" key="1">
    <source>
        <dbReference type="ARBA" id="ARBA00008078"/>
    </source>
</evidence>
<protein>
    <recommendedName>
        <fullName evidence="2">tRNA-intron lyase</fullName>
        <ecNumber evidence="2">4.6.1.16</ecNumber>
    </recommendedName>
</protein>
<dbReference type="InterPro" id="IPR036167">
    <property type="entry name" value="tRNA_intron_Endo_cat-like_sf"/>
</dbReference>
<keyword evidence="7" id="KW-1185">Reference proteome</keyword>
<dbReference type="Pfam" id="PF01974">
    <property type="entry name" value="tRNA_int_endo"/>
    <property type="match status" value="1"/>
</dbReference>
<evidence type="ECO:0000259" key="5">
    <source>
        <dbReference type="Pfam" id="PF01974"/>
    </source>
</evidence>
<dbReference type="Proteomes" id="UP001519460">
    <property type="component" value="Unassembled WGS sequence"/>
</dbReference>
<feature type="region of interest" description="Disordered" evidence="4">
    <location>
        <begin position="261"/>
        <end position="284"/>
    </location>
</feature>
<dbReference type="GO" id="GO:0000213">
    <property type="term" value="F:tRNA-intron lyase activity"/>
    <property type="evidence" value="ECO:0007669"/>
    <property type="project" value="UniProtKB-EC"/>
</dbReference>
<comment type="catalytic activity">
    <reaction evidence="3">
        <text>pretRNA = a 3'-half-tRNA molecule with a 5'-OH end + a 5'-half-tRNA molecule with a 2',3'-cyclic phosphate end + an intron with a 2',3'-cyclic phosphate and a 5'-hydroxyl terminus.</text>
        <dbReference type="EC" id="4.6.1.16"/>
    </reaction>
</comment>
<feature type="compositionally biased region" description="Polar residues" evidence="4">
    <location>
        <begin position="358"/>
        <end position="368"/>
    </location>
</feature>
<evidence type="ECO:0000256" key="2">
    <source>
        <dbReference type="ARBA" id="ARBA00012573"/>
    </source>
</evidence>
<gene>
    <name evidence="6" type="ORF">BaRGS_00029670</name>
</gene>
<name>A0ABD0JW57_9CAEN</name>
<organism evidence="6 7">
    <name type="scientific">Batillaria attramentaria</name>
    <dbReference type="NCBI Taxonomy" id="370345"/>
    <lineage>
        <taxon>Eukaryota</taxon>
        <taxon>Metazoa</taxon>
        <taxon>Spiralia</taxon>
        <taxon>Lophotrochozoa</taxon>
        <taxon>Mollusca</taxon>
        <taxon>Gastropoda</taxon>
        <taxon>Caenogastropoda</taxon>
        <taxon>Sorbeoconcha</taxon>
        <taxon>Cerithioidea</taxon>
        <taxon>Batillariidae</taxon>
        <taxon>Batillaria</taxon>
    </lineage>
</organism>
<dbReference type="PANTHER" id="PTHR21227:SF0">
    <property type="entry name" value="TRNA-SPLICING ENDONUCLEASE SUBUNIT SEN2"/>
    <property type="match status" value="1"/>
</dbReference>
<dbReference type="EC" id="4.6.1.16" evidence="2"/>
<feature type="region of interest" description="Disordered" evidence="4">
    <location>
        <begin position="227"/>
        <end position="248"/>
    </location>
</feature>
<dbReference type="AlphaFoldDB" id="A0ABD0JW57"/>
<dbReference type="CDD" id="cd22363">
    <property type="entry name" value="tRNA-intron_lyase_C"/>
    <property type="match status" value="1"/>
</dbReference>